<sequence length="372" mass="38625">MKWSTLAAAVLASPAAFATPLLESRTPGSFKVGVKHVLGEQRKLNSRSTGQDGVTFNGYWLADVSAGGQDATVLLDTGSADLWLLSPQVSSDQTAGQKLYDPTQSSTASQLQGYTFDIGYGEGGNGVSGDVWTDTFSVGTATVQSMPIGVANTLSGVSPGTFQSGIMGLAFQGGNSVKPNQQPTFMEALQPQLDQPVFVANFKIGGGGFIEFGTVDSSLYTGDLATLQADNTTTYPASWSSEGVQYVSNGNTLGTFDIVFDTGGPGSSGPIDAVRAYYAQISGAKDVNGDGSSWTVPCGQQLPDLEFHFSGGAVGTIPGANMYNGDNGDGTCPTWFVKENSATRGLVGDAFFNSNVVIFNQATATIQWAPQA</sequence>
<comment type="similarity">
    <text evidence="1 3">Belongs to the peptidase A1 family.</text>
</comment>
<dbReference type="InterPro" id="IPR001461">
    <property type="entry name" value="Aspartic_peptidase_A1"/>
</dbReference>
<evidence type="ECO:0000313" key="7">
    <source>
        <dbReference type="Proteomes" id="UP000053558"/>
    </source>
</evidence>
<evidence type="ECO:0000259" key="5">
    <source>
        <dbReference type="PROSITE" id="PS51767"/>
    </source>
</evidence>
<keyword evidence="7" id="KW-1185">Reference proteome</keyword>
<dbReference type="GeneID" id="19201978"/>
<reference evidence="7" key="1">
    <citation type="journal article" date="2012" name="Science">
        <title>The Paleozoic origin of enzymatic lignin decomposition reconstructed from 31 fungal genomes.</title>
        <authorList>
            <person name="Floudas D."/>
            <person name="Binder M."/>
            <person name="Riley R."/>
            <person name="Barry K."/>
            <person name="Blanchette R.A."/>
            <person name="Henrissat B."/>
            <person name="Martinez A.T."/>
            <person name="Otillar R."/>
            <person name="Spatafora J.W."/>
            <person name="Yadav J.S."/>
            <person name="Aerts A."/>
            <person name="Benoit I."/>
            <person name="Boyd A."/>
            <person name="Carlson A."/>
            <person name="Copeland A."/>
            <person name="Coutinho P.M."/>
            <person name="de Vries R.P."/>
            <person name="Ferreira P."/>
            <person name="Findley K."/>
            <person name="Foster B."/>
            <person name="Gaskell J."/>
            <person name="Glotzer D."/>
            <person name="Gorecki P."/>
            <person name="Heitman J."/>
            <person name="Hesse C."/>
            <person name="Hori C."/>
            <person name="Igarashi K."/>
            <person name="Jurgens J.A."/>
            <person name="Kallen N."/>
            <person name="Kersten P."/>
            <person name="Kohler A."/>
            <person name="Kuees U."/>
            <person name="Kumar T.K.A."/>
            <person name="Kuo A."/>
            <person name="LaButti K."/>
            <person name="Larrondo L.F."/>
            <person name="Lindquist E."/>
            <person name="Ling A."/>
            <person name="Lombard V."/>
            <person name="Lucas S."/>
            <person name="Lundell T."/>
            <person name="Martin R."/>
            <person name="McLaughlin D.J."/>
            <person name="Morgenstern I."/>
            <person name="Morin E."/>
            <person name="Murat C."/>
            <person name="Nagy L.G."/>
            <person name="Nolan M."/>
            <person name="Ohm R.A."/>
            <person name="Patyshakuliyeva A."/>
            <person name="Rokas A."/>
            <person name="Ruiz-Duenas F.J."/>
            <person name="Sabat G."/>
            <person name="Salamov A."/>
            <person name="Samejima M."/>
            <person name="Schmutz J."/>
            <person name="Slot J.C."/>
            <person name="St John F."/>
            <person name="Stenlid J."/>
            <person name="Sun H."/>
            <person name="Sun S."/>
            <person name="Syed K."/>
            <person name="Tsang A."/>
            <person name="Wiebenga A."/>
            <person name="Young D."/>
            <person name="Pisabarro A."/>
            <person name="Eastwood D.C."/>
            <person name="Martin F."/>
            <person name="Cullen D."/>
            <person name="Grigoriev I.V."/>
            <person name="Hibbett D.S."/>
        </authorList>
    </citation>
    <scope>NUCLEOTIDE SEQUENCE [LARGE SCALE GENOMIC DNA]</scope>
    <source>
        <strain evidence="7">RWD-64-598 SS2</strain>
    </source>
</reference>
<dbReference type="OrthoDB" id="2907552at2759"/>
<dbReference type="GO" id="GO:0006508">
    <property type="term" value="P:proteolysis"/>
    <property type="evidence" value="ECO:0007669"/>
    <property type="project" value="UniProtKB-KW"/>
</dbReference>
<accession>A0A5M3MQM0</accession>
<dbReference type="Gene3D" id="2.40.70.10">
    <property type="entry name" value="Acid Proteases"/>
    <property type="match status" value="2"/>
</dbReference>
<dbReference type="InterPro" id="IPR001969">
    <property type="entry name" value="Aspartic_peptidase_AS"/>
</dbReference>
<comment type="caution">
    <text evidence="6">The sequence shown here is derived from an EMBL/GenBank/DDBJ whole genome shotgun (WGS) entry which is preliminary data.</text>
</comment>
<feature type="domain" description="Peptidase A1" evidence="5">
    <location>
        <begin position="60"/>
        <end position="369"/>
    </location>
</feature>
<organism evidence="6 7">
    <name type="scientific">Coniophora puteana (strain RWD-64-598)</name>
    <name type="common">Brown rot fungus</name>
    <dbReference type="NCBI Taxonomy" id="741705"/>
    <lineage>
        <taxon>Eukaryota</taxon>
        <taxon>Fungi</taxon>
        <taxon>Dikarya</taxon>
        <taxon>Basidiomycota</taxon>
        <taxon>Agaricomycotina</taxon>
        <taxon>Agaricomycetes</taxon>
        <taxon>Agaricomycetidae</taxon>
        <taxon>Boletales</taxon>
        <taxon>Coniophorineae</taxon>
        <taxon>Coniophoraceae</taxon>
        <taxon>Coniophora</taxon>
    </lineage>
</organism>
<dbReference type="AlphaFoldDB" id="A0A5M3MQM0"/>
<evidence type="ECO:0000256" key="2">
    <source>
        <dbReference type="ARBA" id="ARBA00022750"/>
    </source>
</evidence>
<dbReference type="GO" id="GO:0004190">
    <property type="term" value="F:aspartic-type endopeptidase activity"/>
    <property type="evidence" value="ECO:0007669"/>
    <property type="project" value="UniProtKB-KW"/>
</dbReference>
<proteinExistence type="inferred from homology"/>
<dbReference type="PANTHER" id="PTHR47966:SF2">
    <property type="entry name" value="ASPERGILLOPEPSIN-1-RELATED"/>
    <property type="match status" value="1"/>
</dbReference>
<dbReference type="Proteomes" id="UP000053558">
    <property type="component" value="Unassembled WGS sequence"/>
</dbReference>
<keyword evidence="4" id="KW-0732">Signal</keyword>
<dbReference type="KEGG" id="cput:CONPUDRAFT_144721"/>
<dbReference type="RefSeq" id="XP_007769654.1">
    <property type="nucleotide sequence ID" value="XM_007771464.1"/>
</dbReference>
<keyword evidence="2 3" id="KW-0064">Aspartyl protease</keyword>
<dbReference type="PROSITE" id="PS51767">
    <property type="entry name" value="PEPTIDASE_A1"/>
    <property type="match status" value="1"/>
</dbReference>
<feature type="signal peptide" evidence="4">
    <location>
        <begin position="1"/>
        <end position="18"/>
    </location>
</feature>
<name>A0A5M3MQM0_CONPW</name>
<feature type="chain" id="PRO_5024442356" evidence="4">
    <location>
        <begin position="19"/>
        <end position="372"/>
    </location>
</feature>
<evidence type="ECO:0000256" key="3">
    <source>
        <dbReference type="RuleBase" id="RU000454"/>
    </source>
</evidence>
<keyword evidence="3 6" id="KW-0645">Protease</keyword>
<evidence type="ECO:0000256" key="4">
    <source>
        <dbReference type="SAM" id="SignalP"/>
    </source>
</evidence>
<protein>
    <submittedName>
        <fullName evidence="6">Acid protease</fullName>
    </submittedName>
</protein>
<dbReference type="SUPFAM" id="SSF50630">
    <property type="entry name" value="Acid proteases"/>
    <property type="match status" value="1"/>
</dbReference>
<dbReference type="Pfam" id="PF00026">
    <property type="entry name" value="Asp"/>
    <property type="match status" value="1"/>
</dbReference>
<dbReference type="OMA" id="PDAEYYA"/>
<gene>
    <name evidence="6" type="ORF">CONPUDRAFT_144721</name>
</gene>
<evidence type="ECO:0000313" key="6">
    <source>
        <dbReference type="EMBL" id="EIW80801.1"/>
    </source>
</evidence>
<dbReference type="EMBL" id="JH711579">
    <property type="protein sequence ID" value="EIW80801.1"/>
    <property type="molecule type" value="Genomic_DNA"/>
</dbReference>
<dbReference type="PANTHER" id="PTHR47966">
    <property type="entry name" value="BETA-SITE APP-CLEAVING ENZYME, ISOFORM A-RELATED"/>
    <property type="match status" value="1"/>
</dbReference>
<dbReference type="InterPro" id="IPR021109">
    <property type="entry name" value="Peptidase_aspartic_dom_sf"/>
</dbReference>
<keyword evidence="3" id="KW-0378">Hydrolase</keyword>
<dbReference type="PROSITE" id="PS00141">
    <property type="entry name" value="ASP_PROTEASE"/>
    <property type="match status" value="1"/>
</dbReference>
<dbReference type="PRINTS" id="PR00792">
    <property type="entry name" value="PEPSIN"/>
</dbReference>
<evidence type="ECO:0000256" key="1">
    <source>
        <dbReference type="ARBA" id="ARBA00007447"/>
    </source>
</evidence>
<dbReference type="InterPro" id="IPR033121">
    <property type="entry name" value="PEPTIDASE_A1"/>
</dbReference>